<name>A0A1N6GFF8_9FLAO</name>
<protein>
    <submittedName>
        <fullName evidence="1">Uncharacterized protein</fullName>
    </submittedName>
</protein>
<sequence>MFIRQSANTLESGINILDKYSLKPLNHLRGFNFISLDINIQKKTAITDSLKNRKLGFILLENTLFY</sequence>
<dbReference type="STRING" id="1416779.SAMN05444409_1820"/>
<reference evidence="2" key="1">
    <citation type="submission" date="2016-11" db="EMBL/GenBank/DDBJ databases">
        <authorList>
            <person name="Varghese N."/>
            <person name="Submissions S."/>
        </authorList>
    </citation>
    <scope>NUCLEOTIDE SEQUENCE [LARGE SCALE GENOMIC DNA]</scope>
    <source>
        <strain evidence="2">DSM 27623</strain>
    </source>
</reference>
<proteinExistence type="predicted"/>
<organism evidence="1 2">
    <name type="scientific">Epilithonimonas zeae</name>
    <dbReference type="NCBI Taxonomy" id="1416779"/>
    <lineage>
        <taxon>Bacteria</taxon>
        <taxon>Pseudomonadati</taxon>
        <taxon>Bacteroidota</taxon>
        <taxon>Flavobacteriia</taxon>
        <taxon>Flavobacteriales</taxon>
        <taxon>Weeksellaceae</taxon>
        <taxon>Chryseobacterium group</taxon>
        <taxon>Epilithonimonas</taxon>
    </lineage>
</organism>
<keyword evidence="2" id="KW-1185">Reference proteome</keyword>
<dbReference type="Proteomes" id="UP000185207">
    <property type="component" value="Unassembled WGS sequence"/>
</dbReference>
<gene>
    <name evidence="1" type="ORF">SAMN05444409_1820</name>
</gene>
<dbReference type="EMBL" id="FSRK01000001">
    <property type="protein sequence ID" value="SIO06288.1"/>
    <property type="molecule type" value="Genomic_DNA"/>
</dbReference>
<dbReference type="AlphaFoldDB" id="A0A1N6GFF8"/>
<accession>A0A1N6GFF8</accession>
<evidence type="ECO:0000313" key="2">
    <source>
        <dbReference type="Proteomes" id="UP000185207"/>
    </source>
</evidence>
<evidence type="ECO:0000313" key="1">
    <source>
        <dbReference type="EMBL" id="SIO06288.1"/>
    </source>
</evidence>